<dbReference type="Proteomes" id="UP001163203">
    <property type="component" value="Chromosome"/>
</dbReference>
<protein>
    <submittedName>
        <fullName evidence="1">MarR family transcriptional regulator</fullName>
    </submittedName>
</protein>
<keyword evidence="2" id="KW-1185">Reference proteome</keyword>
<dbReference type="Pfam" id="PF21863">
    <property type="entry name" value="HTH_67"/>
    <property type="match status" value="1"/>
</dbReference>
<reference evidence="1" key="1">
    <citation type="submission" date="2022-11" db="EMBL/GenBank/DDBJ databases">
        <authorList>
            <person name="Mo P."/>
        </authorList>
    </citation>
    <scope>NUCLEOTIDE SEQUENCE</scope>
    <source>
        <strain evidence="1">HUAS 11-8</strain>
    </source>
</reference>
<dbReference type="EMBL" id="CP113836">
    <property type="protein sequence ID" value="WAL68194.1"/>
    <property type="molecule type" value="Genomic_DNA"/>
</dbReference>
<organism evidence="1 2">
    <name type="scientific">Amycolatopsis cynarae</name>
    <dbReference type="NCBI Taxonomy" id="2995223"/>
    <lineage>
        <taxon>Bacteria</taxon>
        <taxon>Bacillati</taxon>
        <taxon>Actinomycetota</taxon>
        <taxon>Actinomycetes</taxon>
        <taxon>Pseudonocardiales</taxon>
        <taxon>Pseudonocardiaceae</taxon>
        <taxon>Amycolatopsis</taxon>
    </lineage>
</organism>
<evidence type="ECO:0000313" key="2">
    <source>
        <dbReference type="Proteomes" id="UP001163203"/>
    </source>
</evidence>
<gene>
    <name evidence="1" type="ORF">ORV05_10640</name>
</gene>
<dbReference type="InterPro" id="IPR036388">
    <property type="entry name" value="WH-like_DNA-bd_sf"/>
</dbReference>
<name>A0ABY7B787_9PSEU</name>
<sequence length="131" mass="14467">MKPLGYWLKRIDGQLEAAIDHLLAEEAVSRRQWQILNTLATGPRSLQEIDEALAPFRDSDSPTFQPAVAELVSRGWVQSGYALTGQGRLAHQQIAAKVHTFREKTIEGLSEKDYATLVGLLERVSANVAAL</sequence>
<dbReference type="Gene3D" id="1.10.10.10">
    <property type="entry name" value="Winged helix-like DNA-binding domain superfamily/Winged helix DNA-binding domain"/>
    <property type="match status" value="1"/>
</dbReference>
<dbReference type="InterPro" id="IPR036390">
    <property type="entry name" value="WH_DNA-bd_sf"/>
</dbReference>
<dbReference type="InterPro" id="IPR054058">
    <property type="entry name" value="HTH_67"/>
</dbReference>
<accession>A0ABY7B787</accession>
<dbReference type="SUPFAM" id="SSF46785">
    <property type="entry name" value="Winged helix' DNA-binding domain"/>
    <property type="match status" value="1"/>
</dbReference>
<dbReference type="RefSeq" id="WP_268758288.1">
    <property type="nucleotide sequence ID" value="NZ_CP113836.1"/>
</dbReference>
<evidence type="ECO:0000313" key="1">
    <source>
        <dbReference type="EMBL" id="WAL68194.1"/>
    </source>
</evidence>
<proteinExistence type="predicted"/>